<dbReference type="Gene3D" id="3.30.230.10">
    <property type="match status" value="1"/>
</dbReference>
<protein>
    <recommendedName>
        <fullName evidence="1">Tetracycline resistance protein TetQ</fullName>
    </recommendedName>
</protein>
<evidence type="ECO:0000256" key="4">
    <source>
        <dbReference type="ARBA" id="ARBA00023134"/>
    </source>
</evidence>
<dbReference type="Pfam" id="PF03764">
    <property type="entry name" value="EFG_IV"/>
    <property type="match status" value="1"/>
</dbReference>
<dbReference type="Proteomes" id="UP000234211">
    <property type="component" value="Unassembled WGS sequence"/>
</dbReference>
<dbReference type="InterPro" id="IPR000640">
    <property type="entry name" value="EFG_V-like"/>
</dbReference>
<dbReference type="Gene3D" id="3.40.50.300">
    <property type="entry name" value="P-loop containing nucleotide triphosphate hydrolases"/>
    <property type="match status" value="1"/>
</dbReference>
<dbReference type="Pfam" id="PF00679">
    <property type="entry name" value="EFG_C"/>
    <property type="match status" value="1"/>
</dbReference>
<evidence type="ECO:0000313" key="6">
    <source>
        <dbReference type="EMBL" id="SOS74839.1"/>
    </source>
</evidence>
<dbReference type="InterPro" id="IPR009000">
    <property type="entry name" value="Transl_B-barrel_sf"/>
</dbReference>
<dbReference type="PROSITE" id="PS51722">
    <property type="entry name" value="G_TR_2"/>
    <property type="match status" value="1"/>
</dbReference>
<dbReference type="GO" id="GO:0005525">
    <property type="term" value="F:GTP binding"/>
    <property type="evidence" value="ECO:0007669"/>
    <property type="project" value="UniProtKB-KW"/>
</dbReference>
<evidence type="ECO:0000256" key="3">
    <source>
        <dbReference type="ARBA" id="ARBA00022917"/>
    </source>
</evidence>
<feature type="domain" description="Tr-type G" evidence="5">
    <location>
        <begin position="3"/>
        <end position="261"/>
    </location>
</feature>
<dbReference type="PANTHER" id="PTHR43261">
    <property type="entry name" value="TRANSLATION ELONGATION FACTOR G-RELATED"/>
    <property type="match status" value="1"/>
</dbReference>
<dbReference type="OrthoDB" id="9801472at2"/>
<dbReference type="Gene3D" id="3.30.70.240">
    <property type="match status" value="1"/>
</dbReference>
<sequence>MTKPTINIGILAHVDAGKTTLTEHFLYNSGAIRILGSVDKGSTNTDSLSLEKERGISIKASTTSFDWKNIKINLIDTPGHVDFSSEVERALCVVDAVILVVSAVEGVQAHTLNIWDSLQELKIPTLIFINKIDRQGADTETVITQLETDLNAKPVVIIASENDGLPNTTISPIFTISSDDKTAVAISEIREKTITTILDTDEVLLERFFNDEIITDETYLKTIQKLTIDTKITPVYTGIAKNNIGVTELLDGIIQFFPTSLNSNISENTSEKILEKSLSAYVFKLEQHAVFGTMAHVKVFSGRLSSKTTVYNYTQQLETKIHQTKQLQQTKYIDNCILTSGDIGVITGVLGTKAGDILGDPTNIPALPELHIPVLTVQVIPENNADYNALAKALTQLDSEDPSLQFKWFKAEKELQLLLMGQMQIEILAHLLKERFDISVTFTDPQVVYKETISKKAEGYIRYWMPKPCWAIMTFLIEPAPLNSGVEYHSVVSQNDVHIKYQHEIARTIPKALAQGILGWEVTDVKITLIKGEDHNVHSRPGDFNLATPMGIMQGLKKGGTHLLEPILSFEIKANESLLGKITAELSTRRATFDTPEFISETENFILRGKIPVATSLDFSIKLNTISSGKIRLRLKFYGYDVCPKNEGISRDYKGVNPLDEAQWILHRRGAYKADERVI</sequence>
<dbReference type="InterPro" id="IPR014721">
    <property type="entry name" value="Ribsml_uS5_D2-typ_fold_subgr"/>
</dbReference>
<keyword evidence="4" id="KW-0342">GTP-binding</keyword>
<keyword evidence="2" id="KW-0547">Nucleotide-binding</keyword>
<dbReference type="InterPro" id="IPR041095">
    <property type="entry name" value="EFG_II"/>
</dbReference>
<evidence type="ECO:0000256" key="2">
    <source>
        <dbReference type="ARBA" id="ARBA00022741"/>
    </source>
</evidence>
<dbReference type="SUPFAM" id="SSF54211">
    <property type="entry name" value="Ribosomal protein S5 domain 2-like"/>
    <property type="match status" value="1"/>
</dbReference>
<dbReference type="GO" id="GO:0003924">
    <property type="term" value="F:GTPase activity"/>
    <property type="evidence" value="ECO:0007669"/>
    <property type="project" value="InterPro"/>
</dbReference>
<dbReference type="InterPro" id="IPR035647">
    <property type="entry name" value="EFG_III/V"/>
</dbReference>
<dbReference type="Gene3D" id="3.30.70.870">
    <property type="entry name" value="Elongation Factor G (Translational Gtpase), domain 3"/>
    <property type="match status" value="1"/>
</dbReference>
<gene>
    <name evidence="6" type="ORF">TNO020_40058</name>
</gene>
<evidence type="ECO:0000313" key="7">
    <source>
        <dbReference type="Proteomes" id="UP000234211"/>
    </source>
</evidence>
<dbReference type="InterPro" id="IPR020568">
    <property type="entry name" value="Ribosomal_Su5_D2-typ_SF"/>
</dbReference>
<dbReference type="SUPFAM" id="SSF50447">
    <property type="entry name" value="Translation proteins"/>
    <property type="match status" value="1"/>
</dbReference>
<name>A0A2H1YH68_9FLAO</name>
<dbReference type="Pfam" id="PF00009">
    <property type="entry name" value="GTP_EFTU"/>
    <property type="match status" value="1"/>
</dbReference>
<keyword evidence="7" id="KW-1185">Reference proteome</keyword>
<dbReference type="PRINTS" id="PR01037">
    <property type="entry name" value="TCRTETOQM"/>
</dbReference>
<dbReference type="Pfam" id="PF14492">
    <property type="entry name" value="EFG_III"/>
    <property type="match status" value="1"/>
</dbReference>
<keyword evidence="3" id="KW-0648">Protein biosynthesis</keyword>
<dbReference type="PANTHER" id="PTHR43261:SF1">
    <property type="entry name" value="RIBOSOME-RELEASING FACTOR 2, MITOCHONDRIAL"/>
    <property type="match status" value="1"/>
</dbReference>
<dbReference type="SUPFAM" id="SSF52540">
    <property type="entry name" value="P-loop containing nucleoside triphosphate hydrolases"/>
    <property type="match status" value="1"/>
</dbReference>
<accession>A0A2H1YH68</accession>
<dbReference type="PROSITE" id="PS00301">
    <property type="entry name" value="G_TR_1"/>
    <property type="match status" value="1"/>
</dbReference>
<dbReference type="RefSeq" id="WP_101917382.1">
    <property type="nucleotide sequence ID" value="NZ_JAJGWS010000006.1"/>
</dbReference>
<reference evidence="7" key="1">
    <citation type="submission" date="2017-11" db="EMBL/GenBank/DDBJ databases">
        <authorList>
            <person name="Duchaud E."/>
        </authorList>
    </citation>
    <scope>NUCLEOTIDE SEQUENCE [LARGE SCALE GENOMIC DNA]</scope>
    <source>
        <strain evidence="7">Tenacibaculum sp. TNO020</strain>
    </source>
</reference>
<dbReference type="InterPro" id="IPR000795">
    <property type="entry name" value="T_Tr_GTP-bd_dom"/>
</dbReference>
<proteinExistence type="predicted"/>
<dbReference type="InterPro" id="IPR005517">
    <property type="entry name" value="Transl_elong_EFG/EF2_IV"/>
</dbReference>
<dbReference type="InterPro" id="IPR031157">
    <property type="entry name" value="G_TR_CS"/>
</dbReference>
<evidence type="ECO:0000259" key="5">
    <source>
        <dbReference type="PROSITE" id="PS51722"/>
    </source>
</evidence>
<organism evidence="6 7">
    <name type="scientific">Tenacibaculum piscium</name>
    <dbReference type="NCBI Taxonomy" id="1458515"/>
    <lineage>
        <taxon>Bacteria</taxon>
        <taxon>Pseudomonadati</taxon>
        <taxon>Bacteroidota</taxon>
        <taxon>Flavobacteriia</taxon>
        <taxon>Flavobacteriales</taxon>
        <taxon>Flavobacteriaceae</taxon>
        <taxon>Tenacibaculum</taxon>
    </lineage>
</organism>
<evidence type="ECO:0000256" key="1">
    <source>
        <dbReference type="ARBA" id="ARBA00013902"/>
    </source>
</evidence>
<dbReference type="SUPFAM" id="SSF54980">
    <property type="entry name" value="EF-G C-terminal domain-like"/>
    <property type="match status" value="2"/>
</dbReference>
<dbReference type="InterPro" id="IPR027417">
    <property type="entry name" value="P-loop_NTPase"/>
</dbReference>
<dbReference type="AlphaFoldDB" id="A0A2H1YH68"/>
<dbReference type="EMBL" id="OENF01000034">
    <property type="protein sequence ID" value="SOS74839.1"/>
    <property type="molecule type" value="Genomic_DNA"/>
</dbReference>
<dbReference type="SMART" id="SM00889">
    <property type="entry name" value="EFG_IV"/>
    <property type="match status" value="1"/>
</dbReference>
<dbReference type="InterPro" id="IPR005225">
    <property type="entry name" value="Small_GTP-bd"/>
</dbReference>
<dbReference type="Gene3D" id="2.40.30.10">
    <property type="entry name" value="Translation factors"/>
    <property type="match status" value="1"/>
</dbReference>
<dbReference type="GO" id="GO:0006412">
    <property type="term" value="P:translation"/>
    <property type="evidence" value="ECO:0007669"/>
    <property type="project" value="UniProtKB-KW"/>
</dbReference>
<dbReference type="SMART" id="SM00838">
    <property type="entry name" value="EFG_C"/>
    <property type="match status" value="1"/>
</dbReference>
<dbReference type="PRINTS" id="PR00315">
    <property type="entry name" value="ELONGATNFCT"/>
</dbReference>
<dbReference type="GO" id="GO:0032790">
    <property type="term" value="P:ribosome disassembly"/>
    <property type="evidence" value="ECO:0007669"/>
    <property type="project" value="TreeGrafter"/>
</dbReference>
<dbReference type="NCBIfam" id="TIGR00231">
    <property type="entry name" value="small_GTP"/>
    <property type="match status" value="1"/>
</dbReference>